<dbReference type="Gene3D" id="3.40.50.1820">
    <property type="entry name" value="alpha/beta hydrolase"/>
    <property type="match status" value="1"/>
</dbReference>
<dbReference type="STRING" id="33888.A6122_2037"/>
<dbReference type="OrthoDB" id="4944883at2"/>
<name>A0A161IZC5_9MICO</name>
<dbReference type="InterPro" id="IPR029058">
    <property type="entry name" value="AB_hydrolase_fold"/>
</dbReference>
<dbReference type="SUPFAM" id="SSF53474">
    <property type="entry name" value="alpha/beta-Hydrolases"/>
    <property type="match status" value="1"/>
</dbReference>
<dbReference type="PANTHER" id="PTHR43798:SF33">
    <property type="entry name" value="HYDROLASE, PUTATIVE (AFU_ORTHOLOGUE AFUA_2G14860)-RELATED"/>
    <property type="match status" value="1"/>
</dbReference>
<dbReference type="InterPro" id="IPR050266">
    <property type="entry name" value="AB_hydrolase_sf"/>
</dbReference>
<feature type="domain" description="AB hydrolase-1" evidence="1">
    <location>
        <begin position="41"/>
        <end position="241"/>
    </location>
</feature>
<protein>
    <recommendedName>
        <fullName evidence="1">AB hydrolase-1 domain-containing protein</fullName>
    </recommendedName>
</protein>
<dbReference type="GO" id="GO:0003824">
    <property type="term" value="F:catalytic activity"/>
    <property type="evidence" value="ECO:0007669"/>
    <property type="project" value="UniProtKB-ARBA"/>
</dbReference>
<accession>A0A161IZC5</accession>
<dbReference type="Pfam" id="PF12697">
    <property type="entry name" value="Abhydrolase_6"/>
    <property type="match status" value="1"/>
</dbReference>
<keyword evidence="3" id="KW-1185">Reference proteome</keyword>
<evidence type="ECO:0000313" key="2">
    <source>
        <dbReference type="EMBL" id="AND17161.1"/>
    </source>
</evidence>
<dbReference type="GO" id="GO:0016020">
    <property type="term" value="C:membrane"/>
    <property type="evidence" value="ECO:0007669"/>
    <property type="project" value="TreeGrafter"/>
</dbReference>
<reference evidence="2 3" key="1">
    <citation type="submission" date="2016-05" db="EMBL/GenBank/DDBJ databases">
        <title>Complete genome sequence of Rathayibacter tritici NCPPB 1953.</title>
        <authorList>
            <person name="Park J."/>
            <person name="Lee H.-H."/>
            <person name="Lee S.-W."/>
            <person name="Seo Y.-S."/>
        </authorList>
    </citation>
    <scope>NUCLEOTIDE SEQUENCE [LARGE SCALE GENOMIC DNA]</scope>
    <source>
        <strain evidence="2 3">NCPPB 1953</strain>
    </source>
</reference>
<evidence type="ECO:0000313" key="3">
    <source>
        <dbReference type="Proteomes" id="UP000077071"/>
    </source>
</evidence>
<dbReference type="Proteomes" id="UP000077071">
    <property type="component" value="Chromosome"/>
</dbReference>
<dbReference type="EMBL" id="CP015515">
    <property type="protein sequence ID" value="AND17161.1"/>
    <property type="molecule type" value="Genomic_DNA"/>
</dbReference>
<evidence type="ECO:0000259" key="1">
    <source>
        <dbReference type="Pfam" id="PF12697"/>
    </source>
</evidence>
<dbReference type="PATRIC" id="fig|33888.3.peg.2250"/>
<dbReference type="RefSeq" id="WP_068254681.1">
    <property type="nucleotide sequence ID" value="NZ_CP015515.1"/>
</dbReference>
<dbReference type="PANTHER" id="PTHR43798">
    <property type="entry name" value="MONOACYLGLYCEROL LIPASE"/>
    <property type="match status" value="1"/>
</dbReference>
<dbReference type="InterPro" id="IPR000073">
    <property type="entry name" value="AB_hydrolase_1"/>
</dbReference>
<organism evidence="2 3">
    <name type="scientific">Rathayibacter tritici</name>
    <dbReference type="NCBI Taxonomy" id="33888"/>
    <lineage>
        <taxon>Bacteria</taxon>
        <taxon>Bacillati</taxon>
        <taxon>Actinomycetota</taxon>
        <taxon>Actinomycetes</taxon>
        <taxon>Micrococcales</taxon>
        <taxon>Microbacteriaceae</taxon>
        <taxon>Rathayibacter</taxon>
    </lineage>
</organism>
<dbReference type="KEGG" id="rtn:A6122_2037"/>
<gene>
    <name evidence="2" type="ORF">A6122_2037</name>
</gene>
<sequence length="264" mass="27814">MTQSEYLRRQAELVREERIEAAGSAVRLLSAGPEGSRAVLLLTGVGRGARSDTALLLPMLARRHRVAALELVDLRDPWLDGPAAVRAALDALGADEAVLIGHSLGAAVALATVDDRVRALALVAGWLRPTERLLRTARLWPQLLPTAQEEAALLLALLRSDTPSSPWDADAARMLAASARAEVVQAAARCRVPALIVGCSGDAVVGVDGPEALLGAIDDARYAVVDSGHAVLAERPAELLATLERFLADPHRDPPGSVLAAMRV</sequence>
<dbReference type="AlphaFoldDB" id="A0A161IZC5"/>
<proteinExistence type="predicted"/>